<sequence>MSNSKNNSSSIRRKLALVIGNQSYVKKPLRHSENDADDLHDVLTKIDFKVDRELNCKYDKMKDAIKTFSEKITTNDLVLFYFAGHGFQYERQNYLMPLDAIQDSDEIIVDKSKLIQVDDIFKKLSAQTAYVTIFLLDCCRENLADYKIINLQVVETSDTSTKKTKKCTITGSRGLFEIRATGGSIIQFACAPGELAADGYDQGRNGLYTKYLLQHIAQPKTEINLIFRRITRDIYKESKANQKPYTSSDIVTDQPIYLSAGDSEDATPSEAIRRKYQQYYVECFINTCQKFPIEECYINLSITRTEEQDKNERSLHSANSDDVFIYIYEEIYRNSTAIDIKDIFDKCKDQRKQVLITGRAGIGKSIFCRYAAYQWAEGQLWPHYELVVLIKLNSLTHLKYSLVDLMEKQYFPCENLSDSYKQYFTSLCGEGKVLWLLDGYDELPLNILHQPDSVLNTIYQTQHHILTSRPYAISLSYKTQVEIIGFTDANIAMYLNQSFEQPNENESESQNLLTYLKLNTKIWGIAHIPLHLELICCLWRDNKLSMVEDALETQSLEVTMLYDKMVQWLCQQYLTEQKHTTVCNLTRTSFREKCKKELEFFENVAFHAMKDFSAIIDPKVFDEVEKTIGWFISDYPQLFNIGILKSFNDKRIGSHVDVKKPHYFVYLSFQEFFAASYVVTGLRSGRPENSINFIKANKYDQRFRLLLSFVSGLLTIYNEEQPIQYFWDAILNEPLDLVGLRHFDLIISCLEETRGSPSIHRRKEMIDYIVMWIKIGVDMKENKILDYIKQALQRSYILANEISIQKTLIQLMQREVPKTKILTLQLISKMPSSNFPEKLVDLMVRDLNNKNYHLTDAIKRALYEILEHMPHDVVLQRLLHVFITQENTKLTESVYQILYRIGNRSTIDATIQALLLATKHESINLRKTACKILGYFDAKTGTEDVIKGLLTALTDVEPPAREVACEVLARFGKQAPTEEVIKGLLTALTDIEPSVREAACKVLAQFGEKAATEDLIQGLLTTLRDVERSARECACYALASFGEKPATKDVISGLLTTLRDVEPWVRAKACETIARFGEKAATKEVIEGLSTALRDQNYAVREDVCKALGSLGEKAATKEVIKGLLTALSDVESSVKVTACNALIRFGEKAATEEVIQRLLAALSDQACYVRERVCKVLKNLGEKAATEEVVKALYTALGDKNWSVRQAACEVLARFSEQAATEEVIRGLLAALSDVKTSVREGACKALGRFGVRTVTEDVIRTFLSALSDEICDVRKGACIALGNLGEKAATEDVIKGLFTALSDVKRSVREATCKALARFGEQAATEEVIRGLLVALSDVETSVREGACKALGRFGKKGATVAVIEALFTALSDKEKFVRLSACIALGNFGEKAATEEVIKRLLSALSDESYFVKEGAHKVLAHIGEKRAATEEVIRILLSALSDEMSDVRKGACVALGNFGKKVATEEVIKGLLTALNDKEKFVRLGACKTLGHLGGKALTDKVIEAGLSALNNENSYVQATACRILAGFGKKAESEVVVKVVLNALKDRHGKVKVAACHALERLVESTATKEMINALFTALRDKNLSVRVAACEALGNLGEKAATEEVIKGLLTALGDVEAVREGARKAIACLGEKLVDFNGINGVVNLMLNSPSGGLHISFLGHPNPVTEISRRIFAFLTCKDRLFSETVSFDGVHRVKRQSLLPKLET</sequence>
<proteinExistence type="predicted"/>
<dbReference type="GO" id="GO:0006508">
    <property type="term" value="P:proteolysis"/>
    <property type="evidence" value="ECO:0007669"/>
    <property type="project" value="InterPro"/>
</dbReference>
<feature type="repeat" description="HEAT" evidence="3">
    <location>
        <begin position="1576"/>
        <end position="1613"/>
    </location>
</feature>
<protein>
    <recommendedName>
        <fullName evidence="8">NACHT domain-containing protein</fullName>
    </recommendedName>
</protein>
<dbReference type="InterPro" id="IPR001309">
    <property type="entry name" value="Pept_C14_p20"/>
</dbReference>
<dbReference type="SMART" id="SM00567">
    <property type="entry name" value="EZ_HEAT"/>
    <property type="match status" value="14"/>
</dbReference>
<feature type="repeat" description="HEAT" evidence="3">
    <location>
        <begin position="1190"/>
        <end position="1227"/>
    </location>
</feature>
<organism evidence="6 7">
    <name type="scientific">Rotaria socialis</name>
    <dbReference type="NCBI Taxonomy" id="392032"/>
    <lineage>
        <taxon>Eukaryota</taxon>
        <taxon>Metazoa</taxon>
        <taxon>Spiralia</taxon>
        <taxon>Gnathifera</taxon>
        <taxon>Rotifera</taxon>
        <taxon>Eurotatoria</taxon>
        <taxon>Bdelloidea</taxon>
        <taxon>Philodinida</taxon>
        <taxon>Philodinidae</taxon>
        <taxon>Rotaria</taxon>
    </lineage>
</organism>
<dbReference type="PROSITE" id="PS50208">
    <property type="entry name" value="CASPASE_P20"/>
    <property type="match status" value="1"/>
</dbReference>
<dbReference type="SUPFAM" id="SSF52540">
    <property type="entry name" value="P-loop containing nucleoside triphosphate hydrolases"/>
    <property type="match status" value="1"/>
</dbReference>
<evidence type="ECO:0000256" key="3">
    <source>
        <dbReference type="PROSITE-ProRule" id="PRU00103"/>
    </source>
</evidence>
<dbReference type="PROSITE" id="PS50077">
    <property type="entry name" value="HEAT_REPEAT"/>
    <property type="match status" value="2"/>
</dbReference>
<evidence type="ECO:0000313" key="7">
    <source>
        <dbReference type="Proteomes" id="UP000663872"/>
    </source>
</evidence>
<dbReference type="Pfam" id="PF00656">
    <property type="entry name" value="Peptidase_C14"/>
    <property type="match status" value="1"/>
</dbReference>
<dbReference type="InterPro" id="IPR016024">
    <property type="entry name" value="ARM-type_fold"/>
</dbReference>
<comment type="function">
    <text evidence="2">Catalyzes the hydroxylation of the N(6)-(4-aminobutyl)-L-lysine intermediate produced by deoxyhypusine synthase/DHPS on a critical lysine of the eukaryotic translation initiation factor 5A/eIF-5A. This is the second step of the post-translational modification of that lysine into an unusual amino acid residue named hypusine. Hypusination is unique to mature eIF-5A factor and is essential for its function.</text>
</comment>
<dbReference type="GO" id="GO:0030117">
    <property type="term" value="C:membrane coat"/>
    <property type="evidence" value="ECO:0007669"/>
    <property type="project" value="InterPro"/>
</dbReference>
<dbReference type="SMART" id="SM01349">
    <property type="entry name" value="TOG"/>
    <property type="match status" value="3"/>
</dbReference>
<feature type="domain" description="Caspase family p20" evidence="4">
    <location>
        <begin position="12"/>
        <end position="88"/>
    </location>
</feature>
<dbReference type="EMBL" id="CAJNYT010001064">
    <property type="protein sequence ID" value="CAF3392616.1"/>
    <property type="molecule type" value="Genomic_DNA"/>
</dbReference>
<evidence type="ECO:0000259" key="4">
    <source>
        <dbReference type="PROSITE" id="PS50208"/>
    </source>
</evidence>
<dbReference type="GO" id="GO:0016491">
    <property type="term" value="F:oxidoreductase activity"/>
    <property type="evidence" value="ECO:0007669"/>
    <property type="project" value="TreeGrafter"/>
</dbReference>
<name>A0A817ZK16_9BILA</name>
<dbReference type="Gene3D" id="1.25.10.10">
    <property type="entry name" value="Leucine-rich Repeat Variant"/>
    <property type="match status" value="7"/>
</dbReference>
<dbReference type="InterPro" id="IPR004155">
    <property type="entry name" value="PBS_lyase_HEAT"/>
</dbReference>
<dbReference type="InterPro" id="IPR002553">
    <property type="entry name" value="Clathrin/coatomer_adapt-like_N"/>
</dbReference>
<dbReference type="GO" id="GO:0004197">
    <property type="term" value="F:cysteine-type endopeptidase activity"/>
    <property type="evidence" value="ECO:0007669"/>
    <property type="project" value="InterPro"/>
</dbReference>
<evidence type="ECO:0000259" key="5">
    <source>
        <dbReference type="PROSITE" id="PS50837"/>
    </source>
</evidence>
<dbReference type="PANTHER" id="PTHR12697">
    <property type="entry name" value="PBS LYASE HEAT-LIKE PROTEIN"/>
    <property type="match status" value="1"/>
</dbReference>
<dbReference type="InterPro" id="IPR011600">
    <property type="entry name" value="Pept_C14_caspase"/>
</dbReference>
<accession>A0A817ZK16</accession>
<dbReference type="Gene3D" id="3.40.50.1460">
    <property type="match status" value="1"/>
</dbReference>
<evidence type="ECO:0000256" key="1">
    <source>
        <dbReference type="ARBA" id="ARBA00022737"/>
    </source>
</evidence>
<dbReference type="PANTHER" id="PTHR12697:SF5">
    <property type="entry name" value="DEOXYHYPUSINE HYDROXYLASE"/>
    <property type="match status" value="1"/>
</dbReference>
<dbReference type="GO" id="GO:0016192">
    <property type="term" value="P:vesicle-mediated transport"/>
    <property type="evidence" value="ECO:0007669"/>
    <property type="project" value="InterPro"/>
</dbReference>
<dbReference type="PROSITE" id="PS50837">
    <property type="entry name" value="NACHT"/>
    <property type="match status" value="1"/>
</dbReference>
<gene>
    <name evidence="6" type="ORF">GRG538_LOCUS9258</name>
</gene>
<dbReference type="Pfam" id="PF05729">
    <property type="entry name" value="NACHT"/>
    <property type="match status" value="1"/>
</dbReference>
<dbReference type="Proteomes" id="UP000663872">
    <property type="component" value="Unassembled WGS sequence"/>
</dbReference>
<keyword evidence="1" id="KW-0677">Repeat</keyword>
<dbReference type="InterPro" id="IPR029030">
    <property type="entry name" value="Caspase-like_dom_sf"/>
</dbReference>
<feature type="domain" description="NACHT" evidence="5">
    <location>
        <begin position="352"/>
        <end position="443"/>
    </location>
</feature>
<dbReference type="InterPro" id="IPR034085">
    <property type="entry name" value="TOG"/>
</dbReference>
<dbReference type="InterPro" id="IPR011989">
    <property type="entry name" value="ARM-like"/>
</dbReference>
<dbReference type="InterPro" id="IPR007111">
    <property type="entry name" value="NACHT_NTPase"/>
</dbReference>
<dbReference type="SUPFAM" id="SSF48371">
    <property type="entry name" value="ARM repeat"/>
    <property type="match status" value="3"/>
</dbReference>
<dbReference type="InterPro" id="IPR027417">
    <property type="entry name" value="P-loop_NTPase"/>
</dbReference>
<evidence type="ECO:0000313" key="6">
    <source>
        <dbReference type="EMBL" id="CAF3392616.1"/>
    </source>
</evidence>
<comment type="caution">
    <text evidence="6">The sequence shown here is derived from an EMBL/GenBank/DDBJ whole genome shotgun (WGS) entry which is preliminary data.</text>
</comment>
<evidence type="ECO:0008006" key="8">
    <source>
        <dbReference type="Google" id="ProtNLM"/>
    </source>
</evidence>
<dbReference type="InterPro" id="IPR021133">
    <property type="entry name" value="HEAT_type_2"/>
</dbReference>
<reference evidence="6" key="1">
    <citation type="submission" date="2021-02" db="EMBL/GenBank/DDBJ databases">
        <authorList>
            <person name="Nowell W R."/>
        </authorList>
    </citation>
    <scope>NUCLEOTIDE SEQUENCE</scope>
</reference>
<dbReference type="GO" id="GO:0006886">
    <property type="term" value="P:intracellular protein transport"/>
    <property type="evidence" value="ECO:0007669"/>
    <property type="project" value="InterPro"/>
</dbReference>
<evidence type="ECO:0000256" key="2">
    <source>
        <dbReference type="ARBA" id="ARBA00045876"/>
    </source>
</evidence>
<dbReference type="Pfam" id="PF01602">
    <property type="entry name" value="Adaptin_N"/>
    <property type="match status" value="2"/>
</dbReference>
<dbReference type="SUPFAM" id="SSF52129">
    <property type="entry name" value="Caspase-like"/>
    <property type="match status" value="1"/>
</dbReference>
<dbReference type="Gene3D" id="3.40.50.300">
    <property type="entry name" value="P-loop containing nucleotide triphosphate hydrolases"/>
    <property type="match status" value="1"/>
</dbReference>